<dbReference type="Gene3D" id="3.30.70.1520">
    <property type="entry name" value="Heterotetrameric sarcosine oxidase"/>
    <property type="match status" value="1"/>
</dbReference>
<evidence type="ECO:0000313" key="2">
    <source>
        <dbReference type="Proteomes" id="UP000258927"/>
    </source>
</evidence>
<dbReference type="SUPFAM" id="SSF103025">
    <property type="entry name" value="Folate-binding domain"/>
    <property type="match status" value="1"/>
</dbReference>
<evidence type="ECO:0000313" key="1">
    <source>
        <dbReference type="EMBL" id="AVX02597.1"/>
    </source>
</evidence>
<accession>A0A2R4M987</accession>
<dbReference type="Pfam" id="PF04268">
    <property type="entry name" value="SoxG"/>
    <property type="match status" value="1"/>
</dbReference>
<reference evidence="1 2" key="1">
    <citation type="submission" date="2017-05" db="EMBL/GenBank/DDBJ databases">
        <title>Genome Analysis of Maritalea myrionectae HL2708#5.</title>
        <authorList>
            <consortium name="Cotde Inc.-PKNU"/>
            <person name="Jang D."/>
            <person name="Oh H.-M."/>
        </authorList>
    </citation>
    <scope>NUCLEOTIDE SEQUENCE [LARGE SCALE GENOMIC DNA]</scope>
    <source>
        <strain evidence="1 2">HL2708#5</strain>
    </source>
</reference>
<proteinExistence type="predicted"/>
<dbReference type="RefSeq" id="WP_245985774.1">
    <property type="nucleotide sequence ID" value="NZ_CP021330.1"/>
</dbReference>
<dbReference type="InterPro" id="IPR027266">
    <property type="entry name" value="TrmE/GcvT-like"/>
</dbReference>
<dbReference type="EMBL" id="CP021330">
    <property type="protein sequence ID" value="AVX02597.1"/>
    <property type="molecule type" value="Genomic_DNA"/>
</dbReference>
<name>A0A2R4M987_9HYPH</name>
<protein>
    <submittedName>
        <fullName evidence="1">Sarcosine oxidase</fullName>
    </submittedName>
</protein>
<dbReference type="KEGG" id="mmyr:MXMO3_00049"/>
<organism evidence="1 2">
    <name type="scientific">Maritalea myrionectae</name>
    <dbReference type="NCBI Taxonomy" id="454601"/>
    <lineage>
        <taxon>Bacteria</taxon>
        <taxon>Pseudomonadati</taxon>
        <taxon>Pseudomonadota</taxon>
        <taxon>Alphaproteobacteria</taxon>
        <taxon>Hyphomicrobiales</taxon>
        <taxon>Devosiaceae</taxon>
        <taxon>Maritalea</taxon>
    </lineage>
</organism>
<dbReference type="STRING" id="1122213.GCA_000423365_02766"/>
<dbReference type="Gene3D" id="3.30.1360.120">
    <property type="entry name" value="Probable tRNA modification gtpase trme, domain 1"/>
    <property type="match status" value="1"/>
</dbReference>
<keyword evidence="2" id="KW-1185">Reference proteome</keyword>
<sequence length="191" mass="20814">MSSDATNSTLEMDQGVTIGQSLDHPGQSFTVELMGEKSRFSLRLRESNVAAFAKATGLALPTKINSAYRDDDALIMCLAPDEWLIIAAPETGAPLQEKCKRHTASPFSLVDVSHRNVAFHIGGEGAAQLINVGCPLDVDLAAFPVGKCTRTIFERAEIVLFRETETIFHIEIWRSFAPYFLSVLSNGGQAQ</sequence>
<dbReference type="AlphaFoldDB" id="A0A2R4M987"/>
<gene>
    <name evidence="1" type="ORF">MXMO3_00049</name>
</gene>
<dbReference type="InterPro" id="IPR007375">
    <property type="entry name" value="SoxG"/>
</dbReference>
<dbReference type="Proteomes" id="UP000258927">
    <property type="component" value="Chromosome"/>
</dbReference>